<proteinExistence type="predicted"/>
<dbReference type="Proteomes" id="UP000637628">
    <property type="component" value="Unassembled WGS sequence"/>
</dbReference>
<accession>A0ABQ3ZB99</accession>
<gene>
    <name evidence="1" type="ORF">Adu01nite_84560</name>
</gene>
<dbReference type="EMBL" id="BOML01000072">
    <property type="protein sequence ID" value="GIE07106.1"/>
    <property type="molecule type" value="Genomic_DNA"/>
</dbReference>
<reference evidence="1 2" key="1">
    <citation type="submission" date="2021-01" db="EMBL/GenBank/DDBJ databases">
        <title>Whole genome shotgun sequence of Actinoplanes durhamensis NBRC 14914.</title>
        <authorList>
            <person name="Komaki H."/>
            <person name="Tamura T."/>
        </authorList>
    </citation>
    <scope>NUCLEOTIDE SEQUENCE [LARGE SCALE GENOMIC DNA]</scope>
    <source>
        <strain evidence="1 2">NBRC 14914</strain>
    </source>
</reference>
<dbReference type="InterPro" id="IPR029475">
    <property type="entry name" value="DUF6807"/>
</dbReference>
<dbReference type="RefSeq" id="WP_203734956.1">
    <property type="nucleotide sequence ID" value="NZ_BAAATX010000033.1"/>
</dbReference>
<keyword evidence="2" id="KW-1185">Reference proteome</keyword>
<sequence length="273" mass="29391">MTGDAPAVFRLAGRPVAEYTWAPDLPVGLAPRPYLHPVRTLGGTVVTELTPPSHRHHLGVSVAVAEVDGGNFWGGRTFIAGHGPAWLDNQGSQRHVRWLRRTDTELSQALRWDTIDGASLLAERRIIEARPLDDDAWALDFTFTLANVAERDLPIRSPAAHGRSGAGYGGFFWRAPSPGACRVSADVHGHRAPWVSVGGPAWTLVFAGGDPATRADRWFVRTRDYLGVGSALAWDAPLVLAAGESVTRRVVTVVADGELPDERAAAYASQLVS</sequence>
<dbReference type="Pfam" id="PF14100">
    <property type="entry name" value="DUF6807"/>
    <property type="match status" value="1"/>
</dbReference>
<name>A0ABQ3ZB99_9ACTN</name>
<comment type="caution">
    <text evidence="1">The sequence shown here is derived from an EMBL/GenBank/DDBJ whole genome shotgun (WGS) entry which is preliminary data.</text>
</comment>
<protein>
    <submittedName>
        <fullName evidence="1">Oxidoreductase</fullName>
    </submittedName>
</protein>
<evidence type="ECO:0000313" key="1">
    <source>
        <dbReference type="EMBL" id="GIE07106.1"/>
    </source>
</evidence>
<evidence type="ECO:0000313" key="2">
    <source>
        <dbReference type="Proteomes" id="UP000637628"/>
    </source>
</evidence>
<organism evidence="1 2">
    <name type="scientific">Paractinoplanes durhamensis</name>
    <dbReference type="NCBI Taxonomy" id="113563"/>
    <lineage>
        <taxon>Bacteria</taxon>
        <taxon>Bacillati</taxon>
        <taxon>Actinomycetota</taxon>
        <taxon>Actinomycetes</taxon>
        <taxon>Micromonosporales</taxon>
        <taxon>Micromonosporaceae</taxon>
        <taxon>Paractinoplanes</taxon>
    </lineage>
</organism>